<dbReference type="Proteomes" id="UP000696485">
    <property type="component" value="Unassembled WGS sequence"/>
</dbReference>
<dbReference type="Pfam" id="PF06677">
    <property type="entry name" value="Auto_anti-p27"/>
    <property type="match status" value="1"/>
</dbReference>
<gene>
    <name evidence="2" type="ORF">BG006_004549</name>
</gene>
<dbReference type="InterPro" id="IPR051888">
    <property type="entry name" value="UPF0148_domain"/>
</dbReference>
<proteinExistence type="predicted"/>
<feature type="compositionally biased region" description="Polar residues" evidence="1">
    <location>
        <begin position="30"/>
        <end position="42"/>
    </location>
</feature>
<dbReference type="PANTHER" id="PTHR16537">
    <property type="entry name" value="SJOEGREN SYNDROME/SCLERODERMA AUTOANTIGEN 1"/>
    <property type="match status" value="1"/>
</dbReference>
<feature type="compositionally biased region" description="Low complexity" evidence="1">
    <location>
        <begin position="250"/>
        <end position="270"/>
    </location>
</feature>
<feature type="compositionally biased region" description="Polar residues" evidence="1">
    <location>
        <begin position="276"/>
        <end position="294"/>
    </location>
</feature>
<evidence type="ECO:0000313" key="3">
    <source>
        <dbReference type="Proteomes" id="UP000696485"/>
    </source>
</evidence>
<evidence type="ECO:0000256" key="1">
    <source>
        <dbReference type="SAM" id="MobiDB-lite"/>
    </source>
</evidence>
<feature type="compositionally biased region" description="Pro residues" evidence="1">
    <location>
        <begin position="423"/>
        <end position="434"/>
    </location>
</feature>
<dbReference type="PANTHER" id="PTHR16537:SF1">
    <property type="entry name" value="PROTEIN ZNRD2"/>
    <property type="match status" value="1"/>
</dbReference>
<dbReference type="EMBL" id="JAAAUY010000251">
    <property type="protein sequence ID" value="KAF9332595.1"/>
    <property type="molecule type" value="Genomic_DNA"/>
</dbReference>
<dbReference type="AlphaFoldDB" id="A0A9P5SP66"/>
<feature type="compositionally biased region" description="Pro residues" evidence="1">
    <location>
        <begin position="525"/>
        <end position="538"/>
    </location>
</feature>
<feature type="compositionally biased region" description="Polar residues" evidence="1">
    <location>
        <begin position="371"/>
        <end position="391"/>
    </location>
</feature>
<feature type="region of interest" description="Disordered" evidence="1">
    <location>
        <begin position="499"/>
        <end position="569"/>
    </location>
</feature>
<feature type="compositionally biased region" description="Pro residues" evidence="1">
    <location>
        <begin position="556"/>
        <end position="569"/>
    </location>
</feature>
<feature type="compositionally biased region" description="Acidic residues" evidence="1">
    <location>
        <begin position="88"/>
        <end position="102"/>
    </location>
</feature>
<sequence>MSTSTCPAPNRTSLPTPPTSSTLPSAEYLSYQSAQNFVNGEATTDEEHTIEGTQIREDGTKERALKPSSSELQRDGATFVHGGGPDNNNEEEDDEDHEESYDEFLDAEEYQRPMSMVSARSTFSVSSNRLNSKVSAESLRVRSKGEQNERATRLIGQKMLEGWAMLQDPCPNPVCNEVTLIQSPDNRDYCVVCEQFFDDDLPSSSFKPNNAMATKSKRNSPSFALSSSFTSNHTLINCSTFSFPSPPSTLPSTPIPSSTSLSSSRSTSSPAIMTPPLSSQYRVTSPISSPSQGRATREAYGRISNSIILPPQASPMSPSFGMTSQQILNRHLSDDMDKLASEDEETRHVQLIGKMCDFSSRSLPPVPLVPTHSTISSRPASTYSNNSSDGNTGPKDHPHRSQSLRHRQHTPSNATSVSGSFPSPSPAWPSPAPVSPEVQAIVTATHKTIATLVVKLETYRQALEVTENLIECQALTAQIKGIMECLKACRDTLDASSIGQSKYQQTSSPPPPPQGHQHHLYNQFPSPPMSPPCPPSQPPHQKEGPRAIKSQSIHLPSPPPLPLPQVPSS</sequence>
<dbReference type="InterPro" id="IPR009563">
    <property type="entry name" value="SSSCA1"/>
</dbReference>
<accession>A0A9P5SP66</accession>
<evidence type="ECO:0000313" key="2">
    <source>
        <dbReference type="EMBL" id="KAF9332595.1"/>
    </source>
</evidence>
<feature type="compositionally biased region" description="Basic and acidic residues" evidence="1">
    <location>
        <begin position="45"/>
        <end position="65"/>
    </location>
</feature>
<name>A0A9P5SP66_9FUNG</name>
<feature type="compositionally biased region" description="Basic residues" evidence="1">
    <location>
        <begin position="397"/>
        <end position="409"/>
    </location>
</feature>
<keyword evidence="3" id="KW-1185">Reference proteome</keyword>
<feature type="region of interest" description="Disordered" evidence="1">
    <location>
        <begin position="247"/>
        <end position="298"/>
    </location>
</feature>
<comment type="caution">
    <text evidence="2">The sequence shown here is derived from an EMBL/GenBank/DDBJ whole genome shotgun (WGS) entry which is preliminary data.</text>
</comment>
<feature type="region of interest" description="Disordered" evidence="1">
    <location>
        <begin position="1"/>
        <end position="102"/>
    </location>
</feature>
<reference evidence="2" key="1">
    <citation type="journal article" date="2020" name="Fungal Divers.">
        <title>Resolving the Mortierellaceae phylogeny through synthesis of multi-gene phylogenetics and phylogenomics.</title>
        <authorList>
            <person name="Vandepol N."/>
            <person name="Liber J."/>
            <person name="Desiro A."/>
            <person name="Na H."/>
            <person name="Kennedy M."/>
            <person name="Barry K."/>
            <person name="Grigoriev I.V."/>
            <person name="Miller A.N."/>
            <person name="O'Donnell K."/>
            <person name="Stajich J.E."/>
            <person name="Bonito G."/>
        </authorList>
    </citation>
    <scope>NUCLEOTIDE SEQUENCE</scope>
    <source>
        <strain evidence="2">NVP1</strain>
    </source>
</reference>
<protein>
    <submittedName>
        <fullName evidence="2">Uncharacterized protein</fullName>
    </submittedName>
</protein>
<organism evidence="2 3">
    <name type="scientific">Podila minutissima</name>
    <dbReference type="NCBI Taxonomy" id="64525"/>
    <lineage>
        <taxon>Eukaryota</taxon>
        <taxon>Fungi</taxon>
        <taxon>Fungi incertae sedis</taxon>
        <taxon>Mucoromycota</taxon>
        <taxon>Mortierellomycotina</taxon>
        <taxon>Mortierellomycetes</taxon>
        <taxon>Mortierellales</taxon>
        <taxon>Mortierellaceae</taxon>
        <taxon>Podila</taxon>
    </lineage>
</organism>
<feature type="region of interest" description="Disordered" evidence="1">
    <location>
        <begin position="367"/>
        <end position="434"/>
    </location>
</feature>
<feature type="compositionally biased region" description="Polar residues" evidence="1">
    <location>
        <begin position="1"/>
        <end position="11"/>
    </location>
</feature>